<evidence type="ECO:0000256" key="1">
    <source>
        <dbReference type="SAM" id="Phobius"/>
    </source>
</evidence>
<keyword evidence="1" id="KW-0472">Membrane</keyword>
<evidence type="ECO:0000313" key="2">
    <source>
        <dbReference type="EMBL" id="MFC4891483.1"/>
    </source>
</evidence>
<protein>
    <submittedName>
        <fullName evidence="2">Uncharacterized protein</fullName>
    </submittedName>
</protein>
<proteinExistence type="predicted"/>
<gene>
    <name evidence="2" type="ORF">ACFPDQ_00290</name>
</gene>
<accession>A0ABV9T9Q7</accession>
<dbReference type="RefSeq" id="WP_119330770.1">
    <property type="nucleotide sequence ID" value="NZ_JBHSJH010000001.1"/>
</dbReference>
<keyword evidence="1" id="KW-0812">Transmembrane</keyword>
<dbReference type="Proteomes" id="UP001595926">
    <property type="component" value="Unassembled WGS sequence"/>
</dbReference>
<comment type="caution">
    <text evidence="2">The sequence shown here is derived from an EMBL/GenBank/DDBJ whole genome shotgun (WGS) entry which is preliminary data.</text>
</comment>
<keyword evidence="1" id="KW-1133">Transmembrane helix</keyword>
<reference evidence="3" key="1">
    <citation type="journal article" date="2019" name="Int. J. Syst. Evol. Microbiol.">
        <title>The Global Catalogue of Microorganisms (GCM) 10K type strain sequencing project: providing services to taxonomists for standard genome sequencing and annotation.</title>
        <authorList>
            <consortium name="The Broad Institute Genomics Platform"/>
            <consortium name="The Broad Institute Genome Sequencing Center for Infectious Disease"/>
            <person name="Wu L."/>
            <person name="Ma J."/>
        </authorList>
    </citation>
    <scope>NUCLEOTIDE SEQUENCE [LARGE SCALE GENOMIC DNA]</scope>
    <source>
        <strain evidence="3">CGMCC 1.13718</strain>
    </source>
</reference>
<dbReference type="EMBL" id="JBHSJH010000001">
    <property type="protein sequence ID" value="MFC4891483.1"/>
    <property type="molecule type" value="Genomic_DNA"/>
</dbReference>
<evidence type="ECO:0000313" key="3">
    <source>
        <dbReference type="Proteomes" id="UP001595926"/>
    </source>
</evidence>
<feature type="transmembrane region" description="Helical" evidence="1">
    <location>
        <begin position="190"/>
        <end position="208"/>
    </location>
</feature>
<name>A0ABV9T9Q7_9GAMM</name>
<feature type="transmembrane region" description="Helical" evidence="1">
    <location>
        <begin position="97"/>
        <end position="115"/>
    </location>
</feature>
<feature type="transmembrane region" description="Helical" evidence="1">
    <location>
        <begin position="60"/>
        <end position="85"/>
    </location>
</feature>
<organism evidence="2 3">
    <name type="scientific">Pseudofrancisella aestuarii</name>
    <dbReference type="NCBI Taxonomy" id="2670347"/>
    <lineage>
        <taxon>Bacteria</taxon>
        <taxon>Pseudomonadati</taxon>
        <taxon>Pseudomonadota</taxon>
        <taxon>Gammaproteobacteria</taxon>
        <taxon>Thiotrichales</taxon>
        <taxon>Francisellaceae</taxon>
        <taxon>Pseudofrancisella</taxon>
    </lineage>
</organism>
<sequence>MKKGDLQKIEEIQQKSYQLYIKRKYNKKFKRFFINNFSFSNELLNKVFSKNRFIEIKRTILMCFTLNFWQGFFIVYVFFVYLFLICGFNYSKMLPDYGELILYLIFILSFVVAFFRNSFLEDLNEIDILTMKKFINRKQVAYLMLEKHLDIGKSNFDRLSSKVKNILSTILSILLLNMLLNSSLNLKQDSIYLLLNMSLTIVILLSLLENLIKARNTIHQTIISAIL</sequence>
<keyword evidence="3" id="KW-1185">Reference proteome</keyword>
<feature type="transmembrane region" description="Helical" evidence="1">
    <location>
        <begin position="166"/>
        <end position="184"/>
    </location>
</feature>